<evidence type="ECO:0000256" key="1">
    <source>
        <dbReference type="SAM" id="MobiDB-lite"/>
    </source>
</evidence>
<evidence type="ECO:0000313" key="3">
    <source>
        <dbReference type="Proteomes" id="UP000271162"/>
    </source>
</evidence>
<reference evidence="4" key="1">
    <citation type="submission" date="2017-02" db="UniProtKB">
        <authorList>
            <consortium name="WormBaseParasite"/>
        </authorList>
    </citation>
    <scope>IDENTIFICATION</scope>
</reference>
<sequence length="87" mass="9762">MGRRPAGLACGVRLQRFQWTMSRRRRVNPTGRRSSCLSGPFDQDACRSSSPFSSKDCSQWNDDEELYSVRAQGHFAVEMVSSSTAVD</sequence>
<feature type="compositionally biased region" description="Polar residues" evidence="1">
    <location>
        <begin position="46"/>
        <end position="58"/>
    </location>
</feature>
<gene>
    <name evidence="2" type="ORF">NBR_LOCUS18035</name>
</gene>
<dbReference type="Proteomes" id="UP000271162">
    <property type="component" value="Unassembled WGS sequence"/>
</dbReference>
<proteinExistence type="predicted"/>
<organism evidence="4">
    <name type="scientific">Nippostrongylus brasiliensis</name>
    <name type="common">Rat hookworm</name>
    <dbReference type="NCBI Taxonomy" id="27835"/>
    <lineage>
        <taxon>Eukaryota</taxon>
        <taxon>Metazoa</taxon>
        <taxon>Ecdysozoa</taxon>
        <taxon>Nematoda</taxon>
        <taxon>Chromadorea</taxon>
        <taxon>Rhabditida</taxon>
        <taxon>Rhabditina</taxon>
        <taxon>Rhabditomorpha</taxon>
        <taxon>Strongyloidea</taxon>
        <taxon>Heligmosomidae</taxon>
        <taxon>Nippostrongylus</taxon>
    </lineage>
</organism>
<name>A0A0N4YLN6_NIPBR</name>
<dbReference type="WBParaSite" id="NBR_0001803401-mRNA-1">
    <property type="protein sequence ID" value="NBR_0001803401-mRNA-1"/>
    <property type="gene ID" value="NBR_0001803401"/>
</dbReference>
<keyword evidence="3" id="KW-1185">Reference proteome</keyword>
<dbReference type="AlphaFoldDB" id="A0A0N4YLN6"/>
<dbReference type="EMBL" id="UYSL01023138">
    <property type="protein sequence ID" value="VDL81756.1"/>
    <property type="molecule type" value="Genomic_DNA"/>
</dbReference>
<accession>A0A0N4YLN6</accession>
<evidence type="ECO:0000313" key="4">
    <source>
        <dbReference type="WBParaSite" id="NBR_0001803401-mRNA-1"/>
    </source>
</evidence>
<evidence type="ECO:0000313" key="2">
    <source>
        <dbReference type="EMBL" id="VDL81756.1"/>
    </source>
</evidence>
<feature type="region of interest" description="Disordered" evidence="1">
    <location>
        <begin position="23"/>
        <end position="58"/>
    </location>
</feature>
<protein>
    <submittedName>
        <fullName evidence="2 4">Uncharacterized protein</fullName>
    </submittedName>
</protein>
<reference evidence="2 3" key="2">
    <citation type="submission" date="2018-11" db="EMBL/GenBank/DDBJ databases">
        <authorList>
            <consortium name="Pathogen Informatics"/>
        </authorList>
    </citation>
    <scope>NUCLEOTIDE SEQUENCE [LARGE SCALE GENOMIC DNA]</scope>
</reference>